<accession>A0ABN7UEN1</accession>
<protein>
    <submittedName>
        <fullName evidence="1">45989_t:CDS:1</fullName>
    </submittedName>
</protein>
<dbReference type="Proteomes" id="UP000789901">
    <property type="component" value="Unassembled WGS sequence"/>
</dbReference>
<evidence type="ECO:0000313" key="1">
    <source>
        <dbReference type="EMBL" id="CAG8560753.1"/>
    </source>
</evidence>
<proteinExistence type="predicted"/>
<organism evidence="1 2">
    <name type="scientific">Gigaspora margarita</name>
    <dbReference type="NCBI Taxonomy" id="4874"/>
    <lineage>
        <taxon>Eukaryota</taxon>
        <taxon>Fungi</taxon>
        <taxon>Fungi incertae sedis</taxon>
        <taxon>Mucoromycota</taxon>
        <taxon>Glomeromycotina</taxon>
        <taxon>Glomeromycetes</taxon>
        <taxon>Diversisporales</taxon>
        <taxon>Gigasporaceae</taxon>
        <taxon>Gigaspora</taxon>
    </lineage>
</organism>
<keyword evidence="2" id="KW-1185">Reference proteome</keyword>
<reference evidence="1 2" key="1">
    <citation type="submission" date="2021-06" db="EMBL/GenBank/DDBJ databases">
        <authorList>
            <person name="Kallberg Y."/>
            <person name="Tangrot J."/>
            <person name="Rosling A."/>
        </authorList>
    </citation>
    <scope>NUCLEOTIDE SEQUENCE [LARGE SCALE GENOMIC DNA]</scope>
    <source>
        <strain evidence="1 2">120-4 pot B 10/14</strain>
    </source>
</reference>
<dbReference type="EMBL" id="CAJVQB010002063">
    <property type="protein sequence ID" value="CAG8560753.1"/>
    <property type="molecule type" value="Genomic_DNA"/>
</dbReference>
<comment type="caution">
    <text evidence="1">The sequence shown here is derived from an EMBL/GenBank/DDBJ whole genome shotgun (WGS) entry which is preliminary data.</text>
</comment>
<gene>
    <name evidence="1" type="ORF">GMARGA_LOCUS5007</name>
</gene>
<name>A0ABN7UEN1_GIGMA</name>
<evidence type="ECO:0000313" key="2">
    <source>
        <dbReference type="Proteomes" id="UP000789901"/>
    </source>
</evidence>
<sequence>MPYLFHRAGNISPAVVPSSEKFLAFQRRKRSNDAINFTSSGLPIVIKRINFMETKLLESIGEPFVSKTIPDYSILSEKSLP</sequence>